<dbReference type="GO" id="GO:0061630">
    <property type="term" value="F:ubiquitin protein ligase activity"/>
    <property type="evidence" value="ECO:0007669"/>
    <property type="project" value="InterPro"/>
</dbReference>
<dbReference type="Pfam" id="PF15966">
    <property type="entry name" value="F-box_4"/>
    <property type="match status" value="1"/>
</dbReference>
<dbReference type="GO" id="GO:0008270">
    <property type="term" value="F:zinc ion binding"/>
    <property type="evidence" value="ECO:0007669"/>
    <property type="project" value="UniProtKB-KW"/>
</dbReference>
<dbReference type="PROSITE" id="PS50181">
    <property type="entry name" value="FBOX"/>
    <property type="match status" value="1"/>
</dbReference>
<dbReference type="OrthoDB" id="5918172at2759"/>
<evidence type="ECO:0000259" key="8">
    <source>
        <dbReference type="PROSITE" id="PS50181"/>
    </source>
</evidence>
<dbReference type="STRING" id="158441.A0A226ELF2"/>
<evidence type="ECO:0000256" key="3">
    <source>
        <dbReference type="ARBA" id="ARBA00022786"/>
    </source>
</evidence>
<evidence type="ECO:0000256" key="5">
    <source>
        <dbReference type="PROSITE-ProRule" id="PRU00207"/>
    </source>
</evidence>
<feature type="domain" description="TRAF-type" evidence="7">
    <location>
        <begin position="72"/>
        <end position="114"/>
    </location>
</feature>
<keyword evidence="2 5" id="KW-0863">Zinc-finger</keyword>
<evidence type="ECO:0000256" key="2">
    <source>
        <dbReference type="ARBA" id="ARBA00022771"/>
    </source>
</evidence>
<dbReference type="EMBL" id="LNIX01000003">
    <property type="protein sequence ID" value="OXA58289.1"/>
    <property type="molecule type" value="Genomic_DNA"/>
</dbReference>
<dbReference type="Proteomes" id="UP000198287">
    <property type="component" value="Unassembled WGS sequence"/>
</dbReference>
<keyword evidence="3" id="KW-0833">Ubl conjugation pathway</keyword>
<gene>
    <name evidence="9" type="ORF">Fcan01_07348</name>
</gene>
<evidence type="ECO:0000256" key="4">
    <source>
        <dbReference type="ARBA" id="ARBA00022833"/>
    </source>
</evidence>
<dbReference type="InterPro" id="IPR001810">
    <property type="entry name" value="F-box_dom"/>
</dbReference>
<keyword evidence="10" id="KW-1185">Reference proteome</keyword>
<evidence type="ECO:0000313" key="10">
    <source>
        <dbReference type="Proteomes" id="UP000198287"/>
    </source>
</evidence>
<feature type="compositionally biased region" description="Acidic residues" evidence="6">
    <location>
        <begin position="206"/>
        <end position="216"/>
    </location>
</feature>
<dbReference type="AlphaFoldDB" id="A0A226ELF2"/>
<dbReference type="InterPro" id="IPR031890">
    <property type="entry name" value="Fbxo30/Fbxo40"/>
</dbReference>
<dbReference type="InterPro" id="IPR043013">
    <property type="entry name" value="Znf_TRAF_N"/>
</dbReference>
<dbReference type="Gene3D" id="3.30.40.150">
    <property type="entry name" value="TRAF-like zinc-finger, N-terminal subdomain"/>
    <property type="match status" value="1"/>
</dbReference>
<dbReference type="PANTHER" id="PTHR15933:SF20">
    <property type="entry name" value="F-BOX DOMAIN-CONTAINING PROTEIN"/>
    <property type="match status" value="1"/>
</dbReference>
<dbReference type="PANTHER" id="PTHR15933">
    <property type="entry name" value="PROTEIN CBG16327"/>
    <property type="match status" value="1"/>
</dbReference>
<name>A0A226ELF2_FOLCA</name>
<dbReference type="InterPro" id="IPR036047">
    <property type="entry name" value="F-box-like_dom_sf"/>
</dbReference>
<dbReference type="InterPro" id="IPR001293">
    <property type="entry name" value="Znf_TRAF"/>
</dbReference>
<evidence type="ECO:0000313" key="9">
    <source>
        <dbReference type="EMBL" id="OXA58289.1"/>
    </source>
</evidence>
<sequence length="556" mass="63130">MYSMVVIQPFLVIDIMEVDIHSNHCEKCINYVQCNKMKSLRKSRGEEYVCCPIIRCRLQCGHQFHQCKTYEHELLCPKVRLPCINSTFGCPLVMERRKRGPHLATCPASVLVCTMEWNRWPLPPGKTQPFHMNTAQLDVASTVRDQKTLAAWKEFVPPTLRCLLKTYMNDRNPVMPLGVSGLRIPKSILNQAIIEHNLDNDHSESTESELATESESSDSPWGWKKCPPGLQESVCNKLKSLNVAQSVDSNQNGIQFGNMIDIGATKNGPTIESIKSSNNGCSENGVANGHYKNESHENGGSGAIRKKHVDLSLMVEVRTKCHRKPDALFTFMCCREFRRDEFPDHFSHIHSHIHTQLNGWLFTRCPMATLGCDFGLERMQPIDENYNVIYNRTSDSFCVRQKSTSQDTHNTSSSLHSSTKSQNLNLDITQEVTSKTDENMVSLSSLPFELLVHLTKYLDPLSLNSLSLTNQILRDACSCVVVDRGIVVLQWEKNPDGQLGWEVAEKKWIFSSAFSPIRTWKFGEPGRMINHMKTCPFFERNVPSKPFAYPVTMEQL</sequence>
<keyword evidence="1 5" id="KW-0479">Metal-binding</keyword>
<proteinExistence type="predicted"/>
<accession>A0A226ELF2</accession>
<evidence type="ECO:0000259" key="7">
    <source>
        <dbReference type="PROSITE" id="PS50145"/>
    </source>
</evidence>
<feature type="region of interest" description="Disordered" evidence="6">
    <location>
        <begin position="199"/>
        <end position="223"/>
    </location>
</feature>
<dbReference type="PROSITE" id="PS50145">
    <property type="entry name" value="ZF_TRAF"/>
    <property type="match status" value="1"/>
</dbReference>
<keyword evidence="4 5" id="KW-0862">Zinc</keyword>
<dbReference type="OMA" id="SSWQVKE"/>
<comment type="caution">
    <text evidence="9">The sequence shown here is derived from an EMBL/GenBank/DDBJ whole genome shotgun (WGS) entry which is preliminary data.</text>
</comment>
<reference evidence="9 10" key="1">
    <citation type="submission" date="2015-12" db="EMBL/GenBank/DDBJ databases">
        <title>The genome of Folsomia candida.</title>
        <authorList>
            <person name="Faddeeva A."/>
            <person name="Derks M.F."/>
            <person name="Anvar Y."/>
            <person name="Smit S."/>
            <person name="Van Straalen N."/>
            <person name="Roelofs D."/>
        </authorList>
    </citation>
    <scope>NUCLEOTIDE SEQUENCE [LARGE SCALE GENOMIC DNA]</scope>
    <source>
        <strain evidence="9 10">VU population</strain>
        <tissue evidence="9">Whole body</tissue>
    </source>
</reference>
<feature type="domain" description="F-box" evidence="8">
    <location>
        <begin position="440"/>
        <end position="494"/>
    </location>
</feature>
<dbReference type="Pfam" id="PF15965">
    <property type="entry name" value="zf-TRAF_2"/>
    <property type="match status" value="1"/>
</dbReference>
<organism evidence="9 10">
    <name type="scientific">Folsomia candida</name>
    <name type="common">Springtail</name>
    <dbReference type="NCBI Taxonomy" id="158441"/>
    <lineage>
        <taxon>Eukaryota</taxon>
        <taxon>Metazoa</taxon>
        <taxon>Ecdysozoa</taxon>
        <taxon>Arthropoda</taxon>
        <taxon>Hexapoda</taxon>
        <taxon>Collembola</taxon>
        <taxon>Entomobryomorpha</taxon>
        <taxon>Isotomoidea</taxon>
        <taxon>Isotomidae</taxon>
        <taxon>Proisotominae</taxon>
        <taxon>Folsomia</taxon>
    </lineage>
</organism>
<evidence type="ECO:0000256" key="6">
    <source>
        <dbReference type="SAM" id="MobiDB-lite"/>
    </source>
</evidence>
<feature type="zinc finger region" description="TRAF-type" evidence="5">
    <location>
        <begin position="72"/>
        <end position="114"/>
    </location>
</feature>
<dbReference type="SUPFAM" id="SSF81383">
    <property type="entry name" value="F-box domain"/>
    <property type="match status" value="1"/>
</dbReference>
<protein>
    <submittedName>
        <fullName evidence="9">F-box only protein 40</fullName>
    </submittedName>
</protein>
<evidence type="ECO:0000256" key="1">
    <source>
        <dbReference type="ARBA" id="ARBA00022723"/>
    </source>
</evidence>
<dbReference type="SUPFAM" id="SSF49599">
    <property type="entry name" value="TRAF domain-like"/>
    <property type="match status" value="1"/>
</dbReference>